<evidence type="ECO:0000313" key="3">
    <source>
        <dbReference type="EMBL" id="GBB97605.1"/>
    </source>
</evidence>
<reference evidence="3 5" key="1">
    <citation type="submission" date="2017-11" db="EMBL/GenBank/DDBJ databases">
        <title>The genome of Rhizophagus clarus HR1 reveals common genetic basis of auxotrophy among arbuscular mycorrhizal fungi.</title>
        <authorList>
            <person name="Kobayashi Y."/>
        </authorList>
    </citation>
    <scope>NUCLEOTIDE SEQUENCE [LARGE SCALE GENOMIC DNA]</scope>
    <source>
        <strain evidence="3 5">HR1</strain>
    </source>
</reference>
<dbReference type="Gene3D" id="3.80.10.10">
    <property type="entry name" value="Ribonuclease Inhibitor"/>
    <property type="match status" value="1"/>
</dbReference>
<protein>
    <submittedName>
        <fullName evidence="4">T9SS type A sorting domain-containing protein</fullName>
    </submittedName>
</protein>
<keyword evidence="5" id="KW-1185">Reference proteome</keyword>
<evidence type="ECO:0000256" key="2">
    <source>
        <dbReference type="ARBA" id="ARBA00022737"/>
    </source>
</evidence>
<comment type="caution">
    <text evidence="3">The sequence shown here is derived from an EMBL/GenBank/DDBJ whole genome shotgun (WGS) entry which is preliminary data.</text>
</comment>
<keyword evidence="1" id="KW-0433">Leucine-rich repeat</keyword>
<name>A0A2Z6R637_9GLOM</name>
<organism evidence="3 5">
    <name type="scientific">Rhizophagus clarus</name>
    <dbReference type="NCBI Taxonomy" id="94130"/>
    <lineage>
        <taxon>Eukaryota</taxon>
        <taxon>Fungi</taxon>
        <taxon>Fungi incertae sedis</taxon>
        <taxon>Mucoromycota</taxon>
        <taxon>Glomeromycotina</taxon>
        <taxon>Glomeromycetes</taxon>
        <taxon>Glomerales</taxon>
        <taxon>Glomeraceae</taxon>
        <taxon>Rhizophagus</taxon>
    </lineage>
</organism>
<dbReference type="SUPFAM" id="SSF52058">
    <property type="entry name" value="L domain-like"/>
    <property type="match status" value="1"/>
</dbReference>
<dbReference type="OrthoDB" id="676979at2759"/>
<keyword evidence="2" id="KW-0677">Repeat</keyword>
<reference evidence="4" key="2">
    <citation type="submission" date="2019-10" db="EMBL/GenBank/DDBJ databases">
        <title>Conservation and host-specific expression of non-tandemly repeated heterogenous ribosome RNA gene in arbuscular mycorrhizal fungi.</title>
        <authorList>
            <person name="Maeda T."/>
            <person name="Kobayashi Y."/>
            <person name="Nakagawa T."/>
            <person name="Ezawa T."/>
            <person name="Yamaguchi K."/>
            <person name="Bino T."/>
            <person name="Nishimoto Y."/>
            <person name="Shigenobu S."/>
            <person name="Kawaguchi M."/>
        </authorList>
    </citation>
    <scope>NUCLEOTIDE SEQUENCE</scope>
    <source>
        <strain evidence="4">HR1</strain>
    </source>
</reference>
<dbReference type="InterPro" id="IPR032675">
    <property type="entry name" value="LRR_dom_sf"/>
</dbReference>
<dbReference type="PANTHER" id="PTHR47566:SF1">
    <property type="entry name" value="PROTEIN NUD1"/>
    <property type="match status" value="1"/>
</dbReference>
<dbReference type="InterPro" id="IPR052574">
    <property type="entry name" value="CDIRP"/>
</dbReference>
<sequence>MVNAQRWLDGKYPAEVKARVKKIGGPKQNLNRIGDDLLSVFTKGRPFSSIFSNVINDDVIEDNIILEGPLSLKGFFNLEDLDISNHKVTALDISDCSQLRELDCDNNLLTNLDVSNNRQIEFIHFSGNQLTNIDFTGLDKIEKVYCNDNKLNNLDFLKALNPTKVVNLRLANNKFPARNLSCFSSFVNLHRLSINGNPFYGSLKPLSGLHNLRELDVSDTDINSGLEYLSEDFFNINPAASGLRFTGAYFSKKLRCSGELAKQLENYKIEGSTDPLRNYDWQAWKLDHQEPIYKAKEQIKREELTKTQEWEVVAKEIKELHEKLRCDVYQKTHY</sequence>
<dbReference type="PANTHER" id="PTHR47566">
    <property type="match status" value="1"/>
</dbReference>
<dbReference type="AlphaFoldDB" id="A0A2Z6R637"/>
<dbReference type="GO" id="GO:0035591">
    <property type="term" value="F:signaling adaptor activity"/>
    <property type="evidence" value="ECO:0007669"/>
    <property type="project" value="TreeGrafter"/>
</dbReference>
<accession>A0A2Z6R637</accession>
<evidence type="ECO:0000313" key="5">
    <source>
        <dbReference type="Proteomes" id="UP000247702"/>
    </source>
</evidence>
<dbReference type="STRING" id="94130.A0A2Z6R637"/>
<evidence type="ECO:0000313" key="4">
    <source>
        <dbReference type="EMBL" id="GES85622.1"/>
    </source>
</evidence>
<dbReference type="Proteomes" id="UP000615446">
    <property type="component" value="Unassembled WGS sequence"/>
</dbReference>
<dbReference type="Proteomes" id="UP000247702">
    <property type="component" value="Unassembled WGS sequence"/>
</dbReference>
<dbReference type="EMBL" id="BEXD01002236">
    <property type="protein sequence ID" value="GBB97605.1"/>
    <property type="molecule type" value="Genomic_DNA"/>
</dbReference>
<gene>
    <name evidence="4" type="ORF">RCL2_001272600</name>
    <name evidence="3" type="ORF">RclHR1_03010008</name>
</gene>
<proteinExistence type="predicted"/>
<evidence type="ECO:0000256" key="1">
    <source>
        <dbReference type="ARBA" id="ARBA00022614"/>
    </source>
</evidence>
<dbReference type="EMBL" id="BLAL01000156">
    <property type="protein sequence ID" value="GES85622.1"/>
    <property type="molecule type" value="Genomic_DNA"/>
</dbReference>